<dbReference type="GO" id="GO:0005524">
    <property type="term" value="F:ATP binding"/>
    <property type="evidence" value="ECO:0007669"/>
    <property type="project" value="UniProtKB-UniRule"/>
</dbReference>
<comment type="similarity">
    <text evidence="17">Belongs to the protein kinase superfamily. Ser/Thr protein kinase family.</text>
</comment>
<dbReference type="Gene3D" id="2.90.10.10">
    <property type="entry name" value="Bulb-type lectin domain"/>
    <property type="match status" value="1"/>
</dbReference>
<dbReference type="Pfam" id="PF00069">
    <property type="entry name" value="Pkinase"/>
    <property type="match status" value="1"/>
</dbReference>
<dbReference type="GO" id="GO:0004674">
    <property type="term" value="F:protein serine/threonine kinase activity"/>
    <property type="evidence" value="ECO:0007669"/>
    <property type="project" value="UniProtKB-KW"/>
</dbReference>
<evidence type="ECO:0000256" key="14">
    <source>
        <dbReference type="ARBA" id="ARBA00023180"/>
    </source>
</evidence>
<keyword evidence="6 21" id="KW-0732">Signal</keyword>
<evidence type="ECO:0000256" key="17">
    <source>
        <dbReference type="PIRNR" id="PIRNR000641"/>
    </source>
</evidence>
<dbReference type="EMBL" id="CAUOFW020008789">
    <property type="protein sequence ID" value="CAK9183872.1"/>
    <property type="molecule type" value="Genomic_DNA"/>
</dbReference>
<dbReference type="Gene3D" id="1.10.510.10">
    <property type="entry name" value="Transferase(Phosphotransferase) domain 1"/>
    <property type="match status" value="1"/>
</dbReference>
<dbReference type="GO" id="GO:0016020">
    <property type="term" value="C:membrane"/>
    <property type="evidence" value="ECO:0007669"/>
    <property type="project" value="UniProtKB-SubCell"/>
</dbReference>
<dbReference type="SMART" id="SM00108">
    <property type="entry name" value="B_lectin"/>
    <property type="match status" value="1"/>
</dbReference>
<evidence type="ECO:0000313" key="26">
    <source>
        <dbReference type="EMBL" id="CAK9183872.1"/>
    </source>
</evidence>
<dbReference type="PROSITE" id="PS50026">
    <property type="entry name" value="EGF_3"/>
    <property type="match status" value="1"/>
</dbReference>
<keyword evidence="9 17" id="KW-0067">ATP-binding</keyword>
<comment type="catalytic activity">
    <reaction evidence="16 17">
        <text>L-seryl-[protein] + ATP = O-phospho-L-seryl-[protein] + ADP + H(+)</text>
        <dbReference type="Rhea" id="RHEA:17989"/>
        <dbReference type="Rhea" id="RHEA-COMP:9863"/>
        <dbReference type="Rhea" id="RHEA-COMP:11604"/>
        <dbReference type="ChEBI" id="CHEBI:15378"/>
        <dbReference type="ChEBI" id="CHEBI:29999"/>
        <dbReference type="ChEBI" id="CHEBI:30616"/>
        <dbReference type="ChEBI" id="CHEBI:83421"/>
        <dbReference type="ChEBI" id="CHEBI:456216"/>
        <dbReference type="EC" id="2.7.11.1"/>
    </reaction>
</comment>
<evidence type="ECO:0000256" key="21">
    <source>
        <dbReference type="SAM" id="SignalP"/>
    </source>
</evidence>
<dbReference type="PROSITE" id="PS50948">
    <property type="entry name" value="PAN"/>
    <property type="match status" value="1"/>
</dbReference>
<keyword evidence="2 17" id="KW-0723">Serine/threonine-protein kinase</keyword>
<organism evidence="26 27">
    <name type="scientific">Ilex paraguariensis</name>
    <name type="common">yerba mate</name>
    <dbReference type="NCBI Taxonomy" id="185542"/>
    <lineage>
        <taxon>Eukaryota</taxon>
        <taxon>Viridiplantae</taxon>
        <taxon>Streptophyta</taxon>
        <taxon>Embryophyta</taxon>
        <taxon>Tracheophyta</taxon>
        <taxon>Spermatophyta</taxon>
        <taxon>Magnoliopsida</taxon>
        <taxon>eudicotyledons</taxon>
        <taxon>Gunneridae</taxon>
        <taxon>Pentapetalae</taxon>
        <taxon>asterids</taxon>
        <taxon>campanulids</taxon>
        <taxon>Aquifoliales</taxon>
        <taxon>Aquifoliaceae</taxon>
        <taxon>Ilex</taxon>
    </lineage>
</organism>
<dbReference type="Pfam" id="PF07714">
    <property type="entry name" value="PK_Tyr_Ser-Thr"/>
    <property type="match status" value="1"/>
</dbReference>
<reference evidence="26 27" key="1">
    <citation type="submission" date="2024-02" db="EMBL/GenBank/DDBJ databases">
        <authorList>
            <person name="Vignale AGUSTIN F."/>
            <person name="Sosa J E."/>
            <person name="Modenutti C."/>
        </authorList>
    </citation>
    <scope>NUCLEOTIDE SEQUENCE [LARGE SCALE GENOMIC DNA]</scope>
</reference>
<dbReference type="Proteomes" id="UP001642360">
    <property type="component" value="Unassembled WGS sequence"/>
</dbReference>
<proteinExistence type="inferred from homology"/>
<evidence type="ECO:0000256" key="9">
    <source>
        <dbReference type="ARBA" id="ARBA00022840"/>
    </source>
</evidence>
<evidence type="ECO:0000256" key="7">
    <source>
        <dbReference type="ARBA" id="ARBA00022741"/>
    </source>
</evidence>
<keyword evidence="11 20" id="KW-0472">Membrane</keyword>
<evidence type="ECO:0000256" key="20">
    <source>
        <dbReference type="SAM" id="Phobius"/>
    </source>
</evidence>
<accession>A0ABC8US17</accession>
<evidence type="ECO:0000256" key="4">
    <source>
        <dbReference type="ARBA" id="ARBA00022679"/>
    </source>
</evidence>
<dbReference type="Pfam" id="PF01453">
    <property type="entry name" value="B_lectin"/>
    <property type="match status" value="1"/>
</dbReference>
<evidence type="ECO:0000259" key="24">
    <source>
        <dbReference type="PROSITE" id="PS50927"/>
    </source>
</evidence>
<keyword evidence="3 18" id="KW-0245">EGF-like domain</keyword>
<dbReference type="SUPFAM" id="SSF56112">
    <property type="entry name" value="Protein kinase-like (PK-like)"/>
    <property type="match status" value="1"/>
</dbReference>
<feature type="binding site" evidence="19">
    <location>
        <position position="541"/>
    </location>
    <ligand>
        <name>ATP</name>
        <dbReference type="ChEBI" id="CHEBI:30616"/>
    </ligand>
</feature>
<keyword evidence="27" id="KW-1185">Reference proteome</keyword>
<protein>
    <recommendedName>
        <fullName evidence="17">Receptor-like serine/threonine-protein kinase</fullName>
        <ecNumber evidence="17">2.7.11.1</ecNumber>
    </recommendedName>
</protein>
<keyword evidence="14" id="KW-0325">Glycoprotein</keyword>
<evidence type="ECO:0000256" key="12">
    <source>
        <dbReference type="ARBA" id="ARBA00023157"/>
    </source>
</evidence>
<feature type="domain" description="Apple" evidence="25">
    <location>
        <begin position="332"/>
        <end position="410"/>
    </location>
</feature>
<dbReference type="InterPro" id="IPR001480">
    <property type="entry name" value="Bulb-type_lectin_dom"/>
</dbReference>
<dbReference type="PANTHER" id="PTHR47974:SF3">
    <property type="entry name" value="RECEPTOR-LIKE SERINE_THREONINE-PROTEIN KINASE"/>
    <property type="match status" value="1"/>
</dbReference>
<dbReference type="PANTHER" id="PTHR47974">
    <property type="entry name" value="OS07G0415500 PROTEIN"/>
    <property type="match status" value="1"/>
</dbReference>
<feature type="transmembrane region" description="Helical" evidence="20">
    <location>
        <begin position="456"/>
        <end position="479"/>
    </location>
</feature>
<dbReference type="PROSITE" id="PS00107">
    <property type="entry name" value="PROTEIN_KINASE_ATP"/>
    <property type="match status" value="1"/>
</dbReference>
<dbReference type="PROSITE" id="PS50927">
    <property type="entry name" value="BULB_LECTIN"/>
    <property type="match status" value="1"/>
</dbReference>
<evidence type="ECO:0000256" key="10">
    <source>
        <dbReference type="ARBA" id="ARBA00022989"/>
    </source>
</evidence>
<dbReference type="InterPro" id="IPR036426">
    <property type="entry name" value="Bulb-type_lectin_dom_sf"/>
</dbReference>
<dbReference type="Gene3D" id="3.30.200.20">
    <property type="entry name" value="Phosphorylase Kinase, domain 1"/>
    <property type="match status" value="1"/>
</dbReference>
<feature type="chain" id="PRO_5044754186" description="Receptor-like serine/threonine-protein kinase" evidence="21">
    <location>
        <begin position="20"/>
        <end position="727"/>
    </location>
</feature>
<keyword evidence="5 20" id="KW-0812">Transmembrane</keyword>
<dbReference type="InterPro" id="IPR011009">
    <property type="entry name" value="Kinase-like_dom_sf"/>
</dbReference>
<keyword evidence="12" id="KW-1015">Disulfide bond</keyword>
<evidence type="ECO:0000256" key="5">
    <source>
        <dbReference type="ARBA" id="ARBA00022692"/>
    </source>
</evidence>
<dbReference type="InterPro" id="IPR003609">
    <property type="entry name" value="Pan_app"/>
</dbReference>
<dbReference type="EC" id="2.7.11.1" evidence="17"/>
<evidence type="ECO:0000256" key="13">
    <source>
        <dbReference type="ARBA" id="ARBA00023170"/>
    </source>
</evidence>
<evidence type="ECO:0000256" key="19">
    <source>
        <dbReference type="PROSITE-ProRule" id="PRU10141"/>
    </source>
</evidence>
<dbReference type="InterPro" id="IPR000742">
    <property type="entry name" value="EGF"/>
</dbReference>
<comment type="caution">
    <text evidence="26">The sequence shown here is derived from an EMBL/GenBank/DDBJ whole genome shotgun (WGS) entry which is preliminary data.</text>
</comment>
<dbReference type="InterPro" id="IPR000858">
    <property type="entry name" value="S_locus_glycoprot_dom"/>
</dbReference>
<evidence type="ECO:0000256" key="16">
    <source>
        <dbReference type="ARBA" id="ARBA00048679"/>
    </source>
</evidence>
<dbReference type="AlphaFoldDB" id="A0ABC8US17"/>
<dbReference type="CDD" id="cd01098">
    <property type="entry name" value="PAN_AP_plant"/>
    <property type="match status" value="1"/>
</dbReference>
<dbReference type="FunFam" id="3.30.200.20:FF:000059">
    <property type="entry name" value="S-receptor-like serine/threonine-protein kinase"/>
    <property type="match status" value="1"/>
</dbReference>
<dbReference type="InterPro" id="IPR017441">
    <property type="entry name" value="Protein_kinase_ATP_BS"/>
</dbReference>
<feature type="domain" description="EGF-like" evidence="23">
    <location>
        <begin position="282"/>
        <end position="318"/>
    </location>
</feature>
<gene>
    <name evidence="26" type="ORF">ILEXP_LOCUS54167</name>
</gene>
<keyword evidence="4 17" id="KW-0808">Transferase</keyword>
<evidence type="ECO:0000256" key="1">
    <source>
        <dbReference type="ARBA" id="ARBA00004479"/>
    </source>
</evidence>
<evidence type="ECO:0000259" key="22">
    <source>
        <dbReference type="PROSITE" id="PS50011"/>
    </source>
</evidence>
<evidence type="ECO:0000256" key="6">
    <source>
        <dbReference type="ARBA" id="ARBA00022729"/>
    </source>
</evidence>
<feature type="signal peptide" evidence="21">
    <location>
        <begin position="1"/>
        <end position="19"/>
    </location>
</feature>
<dbReference type="CDD" id="cd00028">
    <property type="entry name" value="B_lectin"/>
    <property type="match status" value="1"/>
</dbReference>
<comment type="caution">
    <text evidence="18">Lacks conserved residue(s) required for the propagation of feature annotation.</text>
</comment>
<keyword evidence="7 17" id="KW-0547">Nucleotide-binding</keyword>
<evidence type="ECO:0000313" key="27">
    <source>
        <dbReference type="Proteomes" id="UP001642360"/>
    </source>
</evidence>
<dbReference type="Pfam" id="PF00954">
    <property type="entry name" value="S_locus_glycop"/>
    <property type="match status" value="1"/>
</dbReference>
<evidence type="ECO:0000259" key="23">
    <source>
        <dbReference type="PROSITE" id="PS50026"/>
    </source>
</evidence>
<dbReference type="SUPFAM" id="SSF51110">
    <property type="entry name" value="alpha-D-mannose-specific plant lectins"/>
    <property type="match status" value="1"/>
</dbReference>
<evidence type="ECO:0000256" key="8">
    <source>
        <dbReference type="ARBA" id="ARBA00022777"/>
    </source>
</evidence>
<evidence type="ECO:0000256" key="15">
    <source>
        <dbReference type="ARBA" id="ARBA00047899"/>
    </source>
</evidence>
<feature type="domain" description="Bulb-type lectin" evidence="24">
    <location>
        <begin position="29"/>
        <end position="148"/>
    </location>
</feature>
<feature type="domain" description="Protein kinase" evidence="22">
    <location>
        <begin position="423"/>
        <end position="727"/>
    </location>
</feature>
<dbReference type="InterPro" id="IPR000719">
    <property type="entry name" value="Prot_kinase_dom"/>
</dbReference>
<evidence type="ECO:0000259" key="25">
    <source>
        <dbReference type="PROSITE" id="PS50948"/>
    </source>
</evidence>
<keyword evidence="10 20" id="KW-1133">Transmembrane helix</keyword>
<comment type="catalytic activity">
    <reaction evidence="15 17">
        <text>L-threonyl-[protein] + ATP = O-phospho-L-threonyl-[protein] + ADP + H(+)</text>
        <dbReference type="Rhea" id="RHEA:46608"/>
        <dbReference type="Rhea" id="RHEA-COMP:11060"/>
        <dbReference type="Rhea" id="RHEA-COMP:11605"/>
        <dbReference type="ChEBI" id="CHEBI:15378"/>
        <dbReference type="ChEBI" id="CHEBI:30013"/>
        <dbReference type="ChEBI" id="CHEBI:30616"/>
        <dbReference type="ChEBI" id="CHEBI:61977"/>
        <dbReference type="ChEBI" id="CHEBI:456216"/>
        <dbReference type="EC" id="2.7.11.1"/>
    </reaction>
</comment>
<comment type="subcellular location">
    <subcellularLocation>
        <location evidence="1">Membrane</location>
        <topology evidence="1">Single-pass type I membrane protein</topology>
    </subcellularLocation>
</comment>
<evidence type="ECO:0000256" key="11">
    <source>
        <dbReference type="ARBA" id="ARBA00023136"/>
    </source>
</evidence>
<keyword evidence="8 17" id="KW-0418">Kinase</keyword>
<evidence type="ECO:0000256" key="3">
    <source>
        <dbReference type="ARBA" id="ARBA00022536"/>
    </source>
</evidence>
<dbReference type="InterPro" id="IPR024171">
    <property type="entry name" value="SRK-like_kinase"/>
</dbReference>
<dbReference type="FunFam" id="2.90.10.10:FF:000006">
    <property type="entry name" value="Serine/threonine-protein kinase"/>
    <property type="match status" value="1"/>
</dbReference>
<evidence type="ECO:0000256" key="2">
    <source>
        <dbReference type="ARBA" id="ARBA00022527"/>
    </source>
</evidence>
<dbReference type="PROSITE" id="PS50011">
    <property type="entry name" value="PROTEIN_KINASE_DOM"/>
    <property type="match status" value="1"/>
</dbReference>
<evidence type="ECO:0000256" key="18">
    <source>
        <dbReference type="PROSITE-ProRule" id="PRU00076"/>
    </source>
</evidence>
<keyword evidence="13" id="KW-0675">Receptor</keyword>
<name>A0ABC8US17_9AQUA</name>
<dbReference type="Pfam" id="PF08276">
    <property type="entry name" value="PAN_2"/>
    <property type="match status" value="1"/>
</dbReference>
<dbReference type="InterPro" id="IPR001245">
    <property type="entry name" value="Ser-Thr/Tyr_kinase_cat_dom"/>
</dbReference>
<dbReference type="PIRSF" id="PIRSF000641">
    <property type="entry name" value="SRK"/>
    <property type="match status" value="1"/>
</dbReference>
<sequence>MTVFSLFIVLLYGVTMALAQAGLQGLPRLSHGSSLSVEKTNDFLISPNGTFSGGFYNVGTNAYCFSIWFTNSLNKTVVWMANRDSPVNGKQSQLDLHGNGNLVLTDADGSITWSTNTFSDAIVEARLLETGNLILINQAEEIIWQSFYFPTDTLLPGQILSKNITLVSMRNRGTYFSGFYNFKFDDNNVLDLIYNGPLVSSIYLPSTAISVFDSGRTPYNSSRSAFVNSWGQFISSDNFIFYASDYGVGPKRRLTLDYDGILRLYSLDDSTGLWEISWLPGGLSPCQVHGLCGPNGVCSYNPLPTCTCPHGFDRNDPSDWSKGCSPRFNLTCDPLAWDFIELQYTDYFGYDMDFYGRNMTFEACRNACLSDCKCAGFGYALDGLGQCFPKSTLLNGFSMPSSTQIMHLKVPRAMVISQAEQRQVKTNDLNCSNTEIVFRGDDADGENNNRNGYMKYLIAFVGSFGVFEMICIGLGWWYVFRKHANEQVINMGYTVLAMGFKRFTFAELKKATQNFNQEIGKGGFGTVYKGILDNERVVAVKRLEGILQGDTEFWAEVGIIGSLNHRNLVKMWGFCAEDDHLEPKVTDFGMSKLFKRNHDMMFSRVRGTRGYLAPEWMMNLSINAKADVYSFGVVLLELLTGKSASSFQWTGVEEKVYNDMEQWAKHTIKQEGPKGIIDQRLNDEYDTEEVERLIEVALLCLGEDRSTRPPMSKVLELLVECDKSNTK</sequence>